<evidence type="ECO:0000256" key="1">
    <source>
        <dbReference type="SAM" id="SignalP"/>
    </source>
</evidence>
<proteinExistence type="predicted"/>
<protein>
    <submittedName>
        <fullName evidence="2">Uncharacterized protein</fullName>
    </submittedName>
</protein>
<evidence type="ECO:0000313" key="2">
    <source>
        <dbReference type="EMBL" id="EER16156.1"/>
    </source>
</evidence>
<dbReference type="Pfam" id="PF20525">
    <property type="entry name" value="DUF6740"/>
    <property type="match status" value="1"/>
</dbReference>
<sequence length="256" mass="27465">MKYISIFFPIVVLVEAEIIPGSPIRGAALHGLAGPSNFSYPLNCSKDVKPKDVPYCATGELDVGVKSAINFDTYLFDVKDPTETVLFGLNVTIDKGIPESFEVLTGGHAAPGLVDLLPTVVPGLLRIAPIIYTSGGGAGKYDPETKSYSAKFDISFRAGVYIFGKKLVVGQPIYGVGNAWAKPHNDIGLSAIVTNSVNSYDELSFNLTNSITTVNGSILTWHIYSGMSVFVNTSWTGPYYANQTFVNKTIQLASPK</sequence>
<dbReference type="InParanoid" id="C5KHU4"/>
<dbReference type="RefSeq" id="XP_002784360.1">
    <property type="nucleotide sequence ID" value="XM_002784314.1"/>
</dbReference>
<feature type="chain" id="PRO_5002954370" evidence="1">
    <location>
        <begin position="17"/>
        <end position="256"/>
    </location>
</feature>
<accession>C5KHU4</accession>
<feature type="signal peptide" evidence="1">
    <location>
        <begin position="1"/>
        <end position="16"/>
    </location>
</feature>
<evidence type="ECO:0000313" key="3">
    <source>
        <dbReference type="Proteomes" id="UP000007800"/>
    </source>
</evidence>
<gene>
    <name evidence="2" type="ORF">Pmar_PMAR003619</name>
</gene>
<dbReference type="AlphaFoldDB" id="C5KHU4"/>
<keyword evidence="3" id="KW-1185">Reference proteome</keyword>
<reference evidence="2 3" key="1">
    <citation type="submission" date="2008-07" db="EMBL/GenBank/DDBJ databases">
        <authorList>
            <person name="El-Sayed N."/>
            <person name="Caler E."/>
            <person name="Inman J."/>
            <person name="Amedeo P."/>
            <person name="Hass B."/>
            <person name="Wortman J."/>
        </authorList>
    </citation>
    <scope>NUCLEOTIDE SEQUENCE [LARGE SCALE GENOMIC DNA]</scope>
    <source>
        <strain evidence="3">ATCC 50983 / TXsc</strain>
    </source>
</reference>
<name>C5KHU4_PERM5</name>
<dbReference type="GeneID" id="9061218"/>
<organism evidence="3">
    <name type="scientific">Perkinsus marinus (strain ATCC 50983 / TXsc)</name>
    <dbReference type="NCBI Taxonomy" id="423536"/>
    <lineage>
        <taxon>Eukaryota</taxon>
        <taxon>Sar</taxon>
        <taxon>Alveolata</taxon>
        <taxon>Perkinsozoa</taxon>
        <taxon>Perkinsea</taxon>
        <taxon>Perkinsida</taxon>
        <taxon>Perkinsidae</taxon>
        <taxon>Perkinsus</taxon>
    </lineage>
</organism>
<dbReference type="Proteomes" id="UP000007800">
    <property type="component" value="Unassembled WGS sequence"/>
</dbReference>
<dbReference type="InterPro" id="IPR046628">
    <property type="entry name" value="DUF6740"/>
</dbReference>
<dbReference type="EMBL" id="GG673069">
    <property type="protein sequence ID" value="EER16156.1"/>
    <property type="molecule type" value="Genomic_DNA"/>
</dbReference>
<keyword evidence="1" id="KW-0732">Signal</keyword>